<feature type="transmembrane region" description="Helical" evidence="1">
    <location>
        <begin position="124"/>
        <end position="144"/>
    </location>
</feature>
<feature type="transmembrane region" description="Helical" evidence="1">
    <location>
        <begin position="352"/>
        <end position="376"/>
    </location>
</feature>
<evidence type="ECO:0000313" key="3">
    <source>
        <dbReference type="Proteomes" id="UP000886667"/>
    </source>
</evidence>
<evidence type="ECO:0000256" key="1">
    <source>
        <dbReference type="SAM" id="Phobius"/>
    </source>
</evidence>
<accession>A0A9E4KAK8</accession>
<dbReference type="Proteomes" id="UP000886667">
    <property type="component" value="Unassembled WGS sequence"/>
</dbReference>
<evidence type="ECO:0000313" key="2">
    <source>
        <dbReference type="EMBL" id="MCG7945569.1"/>
    </source>
</evidence>
<comment type="caution">
    <text evidence="2">The sequence shown here is derived from an EMBL/GenBank/DDBJ whole genome shotgun (WGS) entry which is preliminary data.</text>
</comment>
<feature type="transmembrane region" description="Helical" evidence="1">
    <location>
        <begin position="92"/>
        <end position="112"/>
    </location>
</feature>
<keyword evidence="1" id="KW-1133">Transmembrane helix</keyword>
<protein>
    <submittedName>
        <fullName evidence="2">Sulfate/molybdate transporter</fullName>
    </submittedName>
</protein>
<dbReference type="GO" id="GO:0015098">
    <property type="term" value="F:molybdate ion transmembrane transporter activity"/>
    <property type="evidence" value="ECO:0007669"/>
    <property type="project" value="InterPro"/>
</dbReference>
<feature type="transmembrane region" description="Helical" evidence="1">
    <location>
        <begin position="290"/>
        <end position="307"/>
    </location>
</feature>
<dbReference type="EMBL" id="JAEPCM010000121">
    <property type="protein sequence ID" value="MCG7945569.1"/>
    <property type="molecule type" value="Genomic_DNA"/>
</dbReference>
<dbReference type="PANTHER" id="PTHR31970">
    <property type="match status" value="1"/>
</dbReference>
<feature type="transmembrane region" description="Helical" evidence="1">
    <location>
        <begin position="314"/>
        <end position="332"/>
    </location>
</feature>
<feature type="transmembrane region" description="Helical" evidence="1">
    <location>
        <begin position="49"/>
        <end position="66"/>
    </location>
</feature>
<proteinExistence type="predicted"/>
<keyword evidence="1" id="KW-0472">Membrane</keyword>
<gene>
    <name evidence="2" type="ORF">JAZ07_04400</name>
</gene>
<dbReference type="AlphaFoldDB" id="A0A9E4KAK8"/>
<keyword evidence="1" id="KW-0812">Transmembrane</keyword>
<dbReference type="PANTHER" id="PTHR31970:SF9">
    <property type="entry name" value="MOLYBDATE TRANSPORTER 2"/>
    <property type="match status" value="1"/>
</dbReference>
<feature type="transmembrane region" description="Helical" evidence="1">
    <location>
        <begin position="156"/>
        <end position="182"/>
    </location>
</feature>
<dbReference type="Pfam" id="PF16983">
    <property type="entry name" value="MFS_MOT1"/>
    <property type="match status" value="2"/>
</dbReference>
<name>A0A9E4KAK8_9GAMM</name>
<feature type="transmembrane region" description="Helical" evidence="1">
    <location>
        <begin position="253"/>
        <end position="270"/>
    </location>
</feature>
<dbReference type="InterPro" id="IPR031563">
    <property type="entry name" value="MOT1/MOT2"/>
</dbReference>
<sequence length="388" mass="40776">MSYTRVVLQQFKSLNHHRYIGDLSGAFADLGTFLPIVIGVLALQKVDPTGLLIGFGLFALVVAAVYRRPIPIQPMKVVAAVVITQSLDAQTIAATGFLLGITVALLSLLGVLDLLARKIPAPVMAGIQLGVGLMLAWAGIELIGTDPWTGIVASGLLLLLLVTPLRPAAAVILVVGACLWSLSTTAQNPLTEISLALHTPQWTSFSWHQLGLSAQTILLPQLSLTLTNAILATAAIAGRYFPEDKQRISPTRLGFTTGALNMLLAPFGAFPMCHGAGGLVVQHRFGARTWLAPALFGTTMLALGLLFGPQALQILLLIPLAAVGALLIYAGLDLAWHKSLISSAPIDLSVILLTGICCAAINVAVGLLIGWGWFLIGGSLFPKKTSAE</sequence>
<reference evidence="2" key="1">
    <citation type="journal article" date="2021" name="Proc. Natl. Acad. Sci. U.S.A.">
        <title>Global biogeography of chemosynthetic symbionts reveals both localized and globally distributed symbiont groups. .</title>
        <authorList>
            <person name="Osvatic J.T."/>
            <person name="Wilkins L.G.E."/>
            <person name="Leibrecht L."/>
            <person name="Leray M."/>
            <person name="Zauner S."/>
            <person name="Polzin J."/>
            <person name="Camacho Y."/>
            <person name="Gros O."/>
            <person name="van Gils J.A."/>
            <person name="Eisen J.A."/>
            <person name="Petersen J.M."/>
            <person name="Yuen B."/>
        </authorList>
    </citation>
    <scope>NUCLEOTIDE SEQUENCE</scope>
    <source>
        <strain evidence="2">MAGclacostrist064TRANS</strain>
    </source>
</reference>
<feature type="transmembrane region" description="Helical" evidence="1">
    <location>
        <begin position="20"/>
        <end position="43"/>
    </location>
</feature>
<organism evidence="2 3">
    <name type="scientific">Candidatus Thiodiazotropha taylori</name>
    <dbReference type="NCBI Taxonomy" id="2792791"/>
    <lineage>
        <taxon>Bacteria</taxon>
        <taxon>Pseudomonadati</taxon>
        <taxon>Pseudomonadota</taxon>
        <taxon>Gammaproteobacteria</taxon>
        <taxon>Chromatiales</taxon>
        <taxon>Sedimenticolaceae</taxon>
        <taxon>Candidatus Thiodiazotropha</taxon>
    </lineage>
</organism>